<evidence type="ECO:0000313" key="3">
    <source>
        <dbReference type="Proteomes" id="UP000194003"/>
    </source>
</evidence>
<keyword evidence="3" id="KW-1185">Reference proteome</keyword>
<dbReference type="InterPro" id="IPR036513">
    <property type="entry name" value="STAS_dom_sf"/>
</dbReference>
<accession>A0A1Y2K436</accession>
<evidence type="ECO:0000313" key="2">
    <source>
        <dbReference type="EMBL" id="OSM01884.1"/>
    </source>
</evidence>
<reference evidence="2 3" key="1">
    <citation type="journal article" date="2016" name="BMC Genomics">
        <title>Combined genomic and structural analyses of a cultured magnetotactic bacterium reveals its niche adaptation to a dynamic environment.</title>
        <authorList>
            <person name="Araujo A.C."/>
            <person name="Morillo V."/>
            <person name="Cypriano J."/>
            <person name="Teixeira L.C."/>
            <person name="Leao P."/>
            <person name="Lyra S."/>
            <person name="Almeida L.G."/>
            <person name="Bazylinski D.A."/>
            <person name="Vasconcellos A.T."/>
            <person name="Abreu F."/>
            <person name="Lins U."/>
        </authorList>
    </citation>
    <scope>NUCLEOTIDE SEQUENCE [LARGE SCALE GENOMIC DNA]</scope>
    <source>
        <strain evidence="2 3">IT-1</strain>
    </source>
</reference>
<dbReference type="Gene3D" id="3.30.750.24">
    <property type="entry name" value="STAS domain"/>
    <property type="match status" value="1"/>
</dbReference>
<dbReference type="PROSITE" id="PS50801">
    <property type="entry name" value="STAS"/>
    <property type="match status" value="1"/>
</dbReference>
<comment type="caution">
    <text evidence="2">The sequence shown here is derived from an EMBL/GenBank/DDBJ whole genome shotgun (WGS) entry which is preliminary data.</text>
</comment>
<dbReference type="InterPro" id="IPR002645">
    <property type="entry name" value="STAS_dom"/>
</dbReference>
<evidence type="ECO:0000259" key="1">
    <source>
        <dbReference type="PROSITE" id="PS50801"/>
    </source>
</evidence>
<dbReference type="Proteomes" id="UP000194003">
    <property type="component" value="Unassembled WGS sequence"/>
</dbReference>
<dbReference type="STRING" id="1434232.MAIT1_01939"/>
<sequence length="109" mass="12238">MGFTSLKEGYPMEIRSSNVGGVLRIEMNGVYDVSQVLKLEEKHLKNSGAKQCEIHLRGVNFVDSTFIGTLLMVMDRYCPKLAIFSDSDIIVKSLKMAQLDRIMQVTHTA</sequence>
<dbReference type="AlphaFoldDB" id="A0A1Y2K436"/>
<organism evidence="2 3">
    <name type="scientific">Magnetofaba australis IT-1</name>
    <dbReference type="NCBI Taxonomy" id="1434232"/>
    <lineage>
        <taxon>Bacteria</taxon>
        <taxon>Pseudomonadati</taxon>
        <taxon>Pseudomonadota</taxon>
        <taxon>Magnetococcia</taxon>
        <taxon>Magnetococcales</taxon>
        <taxon>Magnetococcaceae</taxon>
        <taxon>Magnetofaba</taxon>
    </lineage>
</organism>
<dbReference type="CDD" id="cd07043">
    <property type="entry name" value="STAS_anti-anti-sigma_factors"/>
    <property type="match status" value="1"/>
</dbReference>
<gene>
    <name evidence="2" type="ORF">MAIT1_01939</name>
</gene>
<dbReference type="EMBL" id="LVJN01000020">
    <property type="protein sequence ID" value="OSM01884.1"/>
    <property type="molecule type" value="Genomic_DNA"/>
</dbReference>
<dbReference type="SUPFAM" id="SSF52091">
    <property type="entry name" value="SpoIIaa-like"/>
    <property type="match status" value="1"/>
</dbReference>
<protein>
    <recommendedName>
        <fullName evidence="1">STAS domain-containing protein</fullName>
    </recommendedName>
</protein>
<proteinExistence type="predicted"/>
<name>A0A1Y2K436_9PROT</name>
<feature type="domain" description="STAS" evidence="1">
    <location>
        <begin position="12"/>
        <end position="109"/>
    </location>
</feature>